<proteinExistence type="predicted"/>
<dbReference type="SMART" id="SM00830">
    <property type="entry name" value="CM_2"/>
    <property type="match status" value="1"/>
</dbReference>
<dbReference type="GO" id="GO:0046417">
    <property type="term" value="P:chorismate metabolic process"/>
    <property type="evidence" value="ECO:0007669"/>
    <property type="project" value="InterPro"/>
</dbReference>
<dbReference type="SUPFAM" id="SSF48600">
    <property type="entry name" value="Chorismate mutase II"/>
    <property type="match status" value="1"/>
</dbReference>
<dbReference type="GO" id="GO:0004106">
    <property type="term" value="F:chorismate mutase activity"/>
    <property type="evidence" value="ECO:0007669"/>
    <property type="project" value="UniProtKB-EC"/>
</dbReference>
<keyword evidence="2" id="KW-0413">Isomerase</keyword>
<gene>
    <name evidence="4" type="primary">pheA_1</name>
    <name evidence="4" type="ORF">MSP8886_00887</name>
</gene>
<reference evidence="4 5" key="1">
    <citation type="submission" date="2016-06" db="EMBL/GenBank/DDBJ databases">
        <authorList>
            <person name="Kjaerup R.B."/>
            <person name="Dalgaard T.S."/>
            <person name="Juul-Madsen H.R."/>
        </authorList>
    </citation>
    <scope>NUCLEOTIDE SEQUENCE [LARGE SCALE GENOMIC DNA]</scope>
    <source>
        <strain evidence="4 5">CECT 8886</strain>
    </source>
</reference>
<dbReference type="Gene3D" id="1.20.59.10">
    <property type="entry name" value="Chorismate mutase"/>
    <property type="match status" value="1"/>
</dbReference>
<dbReference type="InterPro" id="IPR002701">
    <property type="entry name" value="CM_II_prokaryot"/>
</dbReference>
<dbReference type="InterPro" id="IPR051331">
    <property type="entry name" value="Chorismate_mutase-related"/>
</dbReference>
<dbReference type="Proteomes" id="UP000092544">
    <property type="component" value="Unassembled WGS sequence"/>
</dbReference>
<feature type="domain" description="Chorismate mutase" evidence="3">
    <location>
        <begin position="1"/>
        <end position="88"/>
    </location>
</feature>
<accession>A0A1A8T727</accession>
<sequence length="93" mass="10821">MNLESMRHSIDNIDNALVAMLAERFKITDAVGHYKAKNRLPAKDEAREAQQYERIAELAEQYALDPNFAKQFLEVIMKQSVENHLKIAEQYKK</sequence>
<dbReference type="EC" id="5.4.99.5" evidence="1"/>
<dbReference type="Pfam" id="PF01817">
    <property type="entry name" value="CM_2"/>
    <property type="match status" value="1"/>
</dbReference>
<evidence type="ECO:0000313" key="4">
    <source>
        <dbReference type="EMBL" id="SBS27567.1"/>
    </source>
</evidence>
<dbReference type="InterPro" id="IPR036979">
    <property type="entry name" value="CM_dom_sf"/>
</dbReference>
<dbReference type="PANTHER" id="PTHR38041">
    <property type="entry name" value="CHORISMATE MUTASE"/>
    <property type="match status" value="1"/>
</dbReference>
<dbReference type="STRING" id="1792290.MSP8886_00887"/>
<evidence type="ECO:0000259" key="3">
    <source>
        <dbReference type="PROSITE" id="PS51168"/>
    </source>
</evidence>
<dbReference type="PANTHER" id="PTHR38041:SF1">
    <property type="entry name" value="CHORISMATE MUTASE"/>
    <property type="match status" value="1"/>
</dbReference>
<dbReference type="PROSITE" id="PS51168">
    <property type="entry name" value="CHORISMATE_MUT_2"/>
    <property type="match status" value="1"/>
</dbReference>
<dbReference type="OrthoDB" id="3267837at2"/>
<dbReference type="AlphaFoldDB" id="A0A1A8T727"/>
<dbReference type="GO" id="GO:0009697">
    <property type="term" value="P:salicylic acid biosynthetic process"/>
    <property type="evidence" value="ECO:0007669"/>
    <property type="project" value="TreeGrafter"/>
</dbReference>
<evidence type="ECO:0000256" key="1">
    <source>
        <dbReference type="ARBA" id="ARBA00012404"/>
    </source>
</evidence>
<name>A0A1A8T727_9GAMM</name>
<evidence type="ECO:0000313" key="5">
    <source>
        <dbReference type="Proteomes" id="UP000092544"/>
    </source>
</evidence>
<protein>
    <recommendedName>
        <fullName evidence="1">chorismate mutase</fullName>
        <ecNumber evidence="1">5.4.99.5</ecNumber>
    </recommendedName>
</protein>
<dbReference type="InterPro" id="IPR036263">
    <property type="entry name" value="Chorismate_II_sf"/>
</dbReference>
<keyword evidence="5" id="KW-1185">Reference proteome</keyword>
<evidence type="ECO:0000256" key="2">
    <source>
        <dbReference type="ARBA" id="ARBA00023235"/>
    </source>
</evidence>
<dbReference type="EMBL" id="FLOB01000002">
    <property type="protein sequence ID" value="SBS27567.1"/>
    <property type="molecule type" value="Genomic_DNA"/>
</dbReference>
<organism evidence="4 5">
    <name type="scientific">Marinomonas spartinae</name>
    <dbReference type="NCBI Taxonomy" id="1792290"/>
    <lineage>
        <taxon>Bacteria</taxon>
        <taxon>Pseudomonadati</taxon>
        <taxon>Pseudomonadota</taxon>
        <taxon>Gammaproteobacteria</taxon>
        <taxon>Oceanospirillales</taxon>
        <taxon>Oceanospirillaceae</taxon>
        <taxon>Marinomonas</taxon>
    </lineage>
</organism>
<dbReference type="RefSeq" id="WP_067013159.1">
    <property type="nucleotide sequence ID" value="NZ_FLOB01000002.1"/>
</dbReference>